<keyword evidence="3" id="KW-1185">Reference proteome</keyword>
<dbReference type="AlphaFoldDB" id="A0A4C1WKB4"/>
<feature type="compositionally biased region" description="Polar residues" evidence="1">
    <location>
        <begin position="295"/>
        <end position="310"/>
    </location>
</feature>
<dbReference type="STRING" id="151549.A0A4C1WKB4"/>
<evidence type="ECO:0000256" key="1">
    <source>
        <dbReference type="SAM" id="MobiDB-lite"/>
    </source>
</evidence>
<comment type="caution">
    <text evidence="2">The sequence shown here is derived from an EMBL/GenBank/DDBJ whole genome shotgun (WGS) entry which is preliminary data.</text>
</comment>
<organism evidence="2 3">
    <name type="scientific">Eumeta variegata</name>
    <name type="common">Bagworm moth</name>
    <name type="synonym">Eumeta japonica</name>
    <dbReference type="NCBI Taxonomy" id="151549"/>
    <lineage>
        <taxon>Eukaryota</taxon>
        <taxon>Metazoa</taxon>
        <taxon>Ecdysozoa</taxon>
        <taxon>Arthropoda</taxon>
        <taxon>Hexapoda</taxon>
        <taxon>Insecta</taxon>
        <taxon>Pterygota</taxon>
        <taxon>Neoptera</taxon>
        <taxon>Endopterygota</taxon>
        <taxon>Lepidoptera</taxon>
        <taxon>Glossata</taxon>
        <taxon>Ditrysia</taxon>
        <taxon>Tineoidea</taxon>
        <taxon>Psychidae</taxon>
        <taxon>Oiketicinae</taxon>
        <taxon>Eumeta</taxon>
    </lineage>
</organism>
<dbReference type="EMBL" id="BGZK01000568">
    <property type="protein sequence ID" value="GBP50555.1"/>
    <property type="molecule type" value="Genomic_DNA"/>
</dbReference>
<dbReference type="Proteomes" id="UP000299102">
    <property type="component" value="Unassembled WGS sequence"/>
</dbReference>
<reference evidence="2 3" key="1">
    <citation type="journal article" date="2019" name="Commun. Biol.">
        <title>The bagworm genome reveals a unique fibroin gene that provides high tensile strength.</title>
        <authorList>
            <person name="Kono N."/>
            <person name="Nakamura H."/>
            <person name="Ohtoshi R."/>
            <person name="Tomita M."/>
            <person name="Numata K."/>
            <person name="Arakawa K."/>
        </authorList>
    </citation>
    <scope>NUCLEOTIDE SEQUENCE [LARGE SCALE GENOMIC DNA]</scope>
</reference>
<feature type="region of interest" description="Disordered" evidence="1">
    <location>
        <begin position="247"/>
        <end position="310"/>
    </location>
</feature>
<evidence type="ECO:0000313" key="2">
    <source>
        <dbReference type="EMBL" id="GBP50555.1"/>
    </source>
</evidence>
<protein>
    <submittedName>
        <fullName evidence="2">Uncharacterized protein</fullName>
    </submittedName>
</protein>
<gene>
    <name evidence="2" type="ORF">EVAR_29313_1</name>
</gene>
<evidence type="ECO:0000313" key="3">
    <source>
        <dbReference type="Proteomes" id="UP000299102"/>
    </source>
</evidence>
<sequence>MLDKHLHFRDYIQHVRKLAIFYMLRLSNMIGRKSKMSLRNKRTLYTLCIRPVMTYVYPVFAQAAPTALQDLQVLRTPYTFQIYEIYHPNPLISAAASYEAPPENHFLRRPRNALVDPPDDVTAENRRPRIQQGLFGTTDINSQNQENKFGKAQTISGHAGKYTPSESVPNLAYRFANMSTNDTSSVSNKYNSQYHLDLNMETKQKSFDTLTAVFCKMASTSRSVNVRSGRVLSEENILEVLQNSDIDYDSDVSDNDPSYQPQSDNRTTKLHTENSSDSSCDDDCPSPEMAPSPVLSVSSMRAPSRPKGSS</sequence>
<name>A0A4C1WKB4_EUMVA</name>
<accession>A0A4C1WKB4</accession>
<proteinExistence type="predicted"/>
<dbReference type="OrthoDB" id="10050074at2759"/>